<proteinExistence type="predicted"/>
<dbReference type="EMBL" id="CM037015">
    <property type="protein sequence ID" value="KAH7684181.1"/>
    <property type="molecule type" value="Genomic_DNA"/>
</dbReference>
<sequence length="425" mass="46588">MCQYSSPNPKPCSPDSGEPSRDEKKQALVRELALKLSHGDAVARVQAARDIRRHARASPKARSLFASAAVVQPLVSMLPSPDHETREASLLALLNLAVRNERDGALEWNIMSTSKRLMPLKSHAEFYEEIFSNVISRNDENLSNFIYHIFHRNKDKIVKTGAVPHLVELLRSENCGLRELATAAILTLSASDANKTIIAASGVVPLLVQILVSGGIQGKVDAVTALYNLSICKENTFLDISVEAITPLLALLKDSKKYSKFAEKATSLLGILAKSEEARCVIAESDGAILTLVETVEEGSPLSTEYAVGILLSLCKGCREKYRELILKEGAIPGLLLLTADGTTKARVSAHELLDLLRDESKPKRVPSEDLETIVYDIATRVDGPERAEETAKKLLHDMVRRNMELSINKLQHRAALHTPNVPLT</sequence>
<name>A0ACB7W9P8_DIOAL</name>
<dbReference type="Proteomes" id="UP000827976">
    <property type="component" value="Chromosome 5"/>
</dbReference>
<comment type="caution">
    <text evidence="1">The sequence shown here is derived from an EMBL/GenBank/DDBJ whole genome shotgun (WGS) entry which is preliminary data.</text>
</comment>
<gene>
    <name evidence="1" type="ORF">IHE45_05G227600</name>
</gene>
<evidence type="ECO:0000313" key="1">
    <source>
        <dbReference type="EMBL" id="KAH7684181.1"/>
    </source>
</evidence>
<protein>
    <submittedName>
        <fullName evidence="1">Armadillo-like helical-containing protein</fullName>
    </submittedName>
</protein>
<organism evidence="1 2">
    <name type="scientific">Dioscorea alata</name>
    <name type="common">Purple yam</name>
    <dbReference type="NCBI Taxonomy" id="55571"/>
    <lineage>
        <taxon>Eukaryota</taxon>
        <taxon>Viridiplantae</taxon>
        <taxon>Streptophyta</taxon>
        <taxon>Embryophyta</taxon>
        <taxon>Tracheophyta</taxon>
        <taxon>Spermatophyta</taxon>
        <taxon>Magnoliopsida</taxon>
        <taxon>Liliopsida</taxon>
        <taxon>Dioscoreales</taxon>
        <taxon>Dioscoreaceae</taxon>
        <taxon>Dioscorea</taxon>
    </lineage>
</organism>
<accession>A0ACB7W9P8</accession>
<evidence type="ECO:0000313" key="2">
    <source>
        <dbReference type="Proteomes" id="UP000827976"/>
    </source>
</evidence>
<keyword evidence="2" id="KW-1185">Reference proteome</keyword>
<reference evidence="2" key="1">
    <citation type="journal article" date="2022" name="Nat. Commun.">
        <title>Chromosome evolution and the genetic basis of agronomically important traits in greater yam.</title>
        <authorList>
            <person name="Bredeson J.V."/>
            <person name="Lyons J.B."/>
            <person name="Oniyinde I.O."/>
            <person name="Okereke N.R."/>
            <person name="Kolade O."/>
            <person name="Nnabue I."/>
            <person name="Nwadili C.O."/>
            <person name="Hribova E."/>
            <person name="Parker M."/>
            <person name="Nwogha J."/>
            <person name="Shu S."/>
            <person name="Carlson J."/>
            <person name="Kariba R."/>
            <person name="Muthemba S."/>
            <person name="Knop K."/>
            <person name="Barton G.J."/>
            <person name="Sherwood A.V."/>
            <person name="Lopez-Montes A."/>
            <person name="Asiedu R."/>
            <person name="Jamnadass R."/>
            <person name="Muchugi A."/>
            <person name="Goodstein D."/>
            <person name="Egesi C.N."/>
            <person name="Featherston J."/>
            <person name="Asfaw A."/>
            <person name="Simpson G.G."/>
            <person name="Dolezel J."/>
            <person name="Hendre P.S."/>
            <person name="Van Deynze A."/>
            <person name="Kumar P.L."/>
            <person name="Obidiegwu J.E."/>
            <person name="Bhattacharjee R."/>
            <person name="Rokhsar D.S."/>
        </authorList>
    </citation>
    <scope>NUCLEOTIDE SEQUENCE [LARGE SCALE GENOMIC DNA]</scope>
    <source>
        <strain evidence="2">cv. TDa95/00328</strain>
    </source>
</reference>